<dbReference type="HAMAP" id="MF_00374">
    <property type="entry name" value="Ribosomal_uL29"/>
    <property type="match status" value="1"/>
</dbReference>
<dbReference type="AlphaFoldDB" id="A0A2H0XXN0"/>
<comment type="caution">
    <text evidence="6">The sequence shown here is derived from an EMBL/GenBank/DDBJ whole genome shotgun (WGS) entry which is preliminary data.</text>
</comment>
<dbReference type="SUPFAM" id="SSF46561">
    <property type="entry name" value="Ribosomal protein L29 (L29p)"/>
    <property type="match status" value="1"/>
</dbReference>
<dbReference type="GO" id="GO:0003735">
    <property type="term" value="F:structural constituent of ribosome"/>
    <property type="evidence" value="ECO:0007669"/>
    <property type="project" value="InterPro"/>
</dbReference>
<evidence type="ECO:0000313" key="7">
    <source>
        <dbReference type="Proteomes" id="UP000231343"/>
    </source>
</evidence>
<organism evidence="6 7">
    <name type="scientific">Candidatus Saganbacteria bacterium CG08_land_8_20_14_0_20_45_16</name>
    <dbReference type="NCBI Taxonomy" id="2014293"/>
    <lineage>
        <taxon>Bacteria</taxon>
        <taxon>Bacillati</taxon>
        <taxon>Saganbacteria</taxon>
    </lineage>
</organism>
<dbReference type="Pfam" id="PF00831">
    <property type="entry name" value="Ribosomal_L29"/>
    <property type="match status" value="1"/>
</dbReference>
<dbReference type="FunFam" id="1.10.287.310:FF:000001">
    <property type="entry name" value="50S ribosomal protein L29"/>
    <property type="match status" value="1"/>
</dbReference>
<dbReference type="PANTHER" id="PTHR10916">
    <property type="entry name" value="60S RIBOSOMAL PROTEIN L35/50S RIBOSOMAL PROTEIN L29"/>
    <property type="match status" value="1"/>
</dbReference>
<dbReference type="InterPro" id="IPR050063">
    <property type="entry name" value="Ribosomal_protein_uL29"/>
</dbReference>
<dbReference type="InterPro" id="IPR036049">
    <property type="entry name" value="Ribosomal_uL29_sf"/>
</dbReference>
<protein>
    <recommendedName>
        <fullName evidence="4 5">Large ribosomal subunit protein uL29</fullName>
    </recommendedName>
</protein>
<comment type="similarity">
    <text evidence="1 5">Belongs to the universal ribosomal protein uL29 family.</text>
</comment>
<accession>A0A2H0XXN0</accession>
<reference evidence="6 7" key="1">
    <citation type="submission" date="2017-09" db="EMBL/GenBank/DDBJ databases">
        <title>Depth-based differentiation of microbial function through sediment-hosted aquifers and enrichment of novel symbionts in the deep terrestrial subsurface.</title>
        <authorList>
            <person name="Probst A.J."/>
            <person name="Ladd B."/>
            <person name="Jarett J.K."/>
            <person name="Geller-Mcgrath D.E."/>
            <person name="Sieber C.M."/>
            <person name="Emerson J.B."/>
            <person name="Anantharaman K."/>
            <person name="Thomas B.C."/>
            <person name="Malmstrom R."/>
            <person name="Stieglmeier M."/>
            <person name="Klingl A."/>
            <person name="Woyke T."/>
            <person name="Ryan C.M."/>
            <person name="Banfield J.F."/>
        </authorList>
    </citation>
    <scope>NUCLEOTIDE SEQUENCE [LARGE SCALE GENOMIC DNA]</scope>
    <source>
        <strain evidence="6">CG08_land_8_20_14_0_20_45_16</strain>
    </source>
</reference>
<evidence type="ECO:0000256" key="2">
    <source>
        <dbReference type="ARBA" id="ARBA00022980"/>
    </source>
</evidence>
<evidence type="ECO:0000256" key="5">
    <source>
        <dbReference type="HAMAP-Rule" id="MF_00374"/>
    </source>
</evidence>
<dbReference type="PROSITE" id="PS00579">
    <property type="entry name" value="RIBOSOMAL_L29"/>
    <property type="match status" value="1"/>
</dbReference>
<dbReference type="PANTHER" id="PTHR10916:SF0">
    <property type="entry name" value="LARGE RIBOSOMAL SUBUNIT PROTEIN UL29C"/>
    <property type="match status" value="1"/>
</dbReference>
<dbReference type="NCBIfam" id="TIGR00012">
    <property type="entry name" value="L29"/>
    <property type="match status" value="1"/>
</dbReference>
<dbReference type="Gene3D" id="1.10.287.310">
    <property type="match status" value="1"/>
</dbReference>
<evidence type="ECO:0000313" key="6">
    <source>
        <dbReference type="EMBL" id="PIS29611.1"/>
    </source>
</evidence>
<dbReference type="EMBL" id="PEYM01000077">
    <property type="protein sequence ID" value="PIS29611.1"/>
    <property type="molecule type" value="Genomic_DNA"/>
</dbReference>
<dbReference type="GO" id="GO:0022625">
    <property type="term" value="C:cytosolic large ribosomal subunit"/>
    <property type="evidence" value="ECO:0007669"/>
    <property type="project" value="TreeGrafter"/>
</dbReference>
<dbReference type="Proteomes" id="UP000231343">
    <property type="component" value="Unassembled WGS sequence"/>
</dbReference>
<keyword evidence="3 5" id="KW-0687">Ribonucleoprotein</keyword>
<dbReference type="GO" id="GO:0006412">
    <property type="term" value="P:translation"/>
    <property type="evidence" value="ECO:0007669"/>
    <property type="project" value="UniProtKB-UniRule"/>
</dbReference>
<dbReference type="InterPro" id="IPR018254">
    <property type="entry name" value="Ribosomal_uL29_CS"/>
</dbReference>
<proteinExistence type="inferred from homology"/>
<name>A0A2H0XXN0_UNCSA</name>
<keyword evidence="2 5" id="KW-0689">Ribosomal protein</keyword>
<dbReference type="CDD" id="cd00427">
    <property type="entry name" value="Ribosomal_L29_HIP"/>
    <property type="match status" value="1"/>
</dbReference>
<evidence type="ECO:0000256" key="4">
    <source>
        <dbReference type="ARBA" id="ARBA00035204"/>
    </source>
</evidence>
<sequence length="63" mass="7477">MKTTELRELTKAELEKKLGELRRELMMSRFALANQQLKNPLKLRQLKRDVARILTIMNEKGDH</sequence>
<gene>
    <name evidence="5" type="primary">rpmC</name>
    <name evidence="6" type="ORF">COT42_04775</name>
</gene>
<evidence type="ECO:0000256" key="3">
    <source>
        <dbReference type="ARBA" id="ARBA00023274"/>
    </source>
</evidence>
<dbReference type="InterPro" id="IPR001854">
    <property type="entry name" value="Ribosomal_uL29"/>
</dbReference>
<evidence type="ECO:0000256" key="1">
    <source>
        <dbReference type="ARBA" id="ARBA00009254"/>
    </source>
</evidence>